<dbReference type="InterPro" id="IPR027444">
    <property type="entry name" value="H-NS_C_dom"/>
</dbReference>
<feature type="compositionally biased region" description="Low complexity" evidence="1">
    <location>
        <begin position="57"/>
        <end position="66"/>
    </location>
</feature>
<organism evidence="3 4">
    <name type="scientific">Zoogloea ramigera</name>
    <dbReference type="NCBI Taxonomy" id="350"/>
    <lineage>
        <taxon>Bacteria</taxon>
        <taxon>Pseudomonadati</taxon>
        <taxon>Pseudomonadota</taxon>
        <taxon>Betaproteobacteria</taxon>
        <taxon>Rhodocyclales</taxon>
        <taxon>Zoogloeaceae</taxon>
        <taxon>Zoogloea</taxon>
    </lineage>
</organism>
<evidence type="ECO:0000259" key="2">
    <source>
        <dbReference type="Pfam" id="PF00816"/>
    </source>
</evidence>
<feature type="region of interest" description="Disordered" evidence="1">
    <location>
        <begin position="122"/>
        <end position="146"/>
    </location>
</feature>
<feature type="domain" description="DNA-binding protein H-NS-like C-terminal" evidence="2">
    <location>
        <begin position="83"/>
        <end position="117"/>
    </location>
</feature>
<dbReference type="Pfam" id="PF00816">
    <property type="entry name" value="Histone_HNS"/>
    <property type="match status" value="1"/>
</dbReference>
<feature type="compositionally biased region" description="Polar residues" evidence="1">
    <location>
        <begin position="125"/>
        <end position="140"/>
    </location>
</feature>
<name>A0A4Y4CZN3_ZOORA</name>
<gene>
    <name evidence="3" type="primary">spbB</name>
    <name evidence="3" type="ORF">ZRA01_38490</name>
</gene>
<sequence>MDLKSLSLGKLNTLNQRITREIEVRERTGKADVIKKLRKLAAAEGFTLEELLSVPQQPQATAPAKAKQGRKAVAPKRAPLPIRYAHPGNPELKWSGRGRRPSWVELWTQNGGAMSALENAAERLSGSSLPAQSQPIQSSVEPVAES</sequence>
<reference evidence="3 4" key="1">
    <citation type="submission" date="2019-06" db="EMBL/GenBank/DDBJ databases">
        <title>Whole genome shotgun sequence of Zoogloea ramigera NBRC 15342.</title>
        <authorList>
            <person name="Hosoyama A."/>
            <person name="Uohara A."/>
            <person name="Ohji S."/>
            <person name="Ichikawa N."/>
        </authorList>
    </citation>
    <scope>NUCLEOTIDE SEQUENCE [LARGE SCALE GENOMIC DNA]</scope>
    <source>
        <strain evidence="3 4">NBRC 15342</strain>
    </source>
</reference>
<keyword evidence="4" id="KW-1185">Reference proteome</keyword>
<comment type="caution">
    <text evidence="3">The sequence shown here is derived from an EMBL/GenBank/DDBJ whole genome shotgun (WGS) entry which is preliminary data.</text>
</comment>
<dbReference type="InterPro" id="IPR037150">
    <property type="entry name" value="H-NS_C_dom_sf"/>
</dbReference>
<evidence type="ECO:0000313" key="3">
    <source>
        <dbReference type="EMBL" id="GEC97776.1"/>
    </source>
</evidence>
<protein>
    <submittedName>
        <fullName evidence="3">Histone-like nucleoid-structuring protein H-NS</fullName>
    </submittedName>
</protein>
<dbReference type="OrthoDB" id="5297879at2"/>
<dbReference type="SUPFAM" id="SSF81273">
    <property type="entry name" value="H-NS histone-like proteins"/>
    <property type="match status" value="1"/>
</dbReference>
<dbReference type="RefSeq" id="WP_141355091.1">
    <property type="nucleotide sequence ID" value="NZ_BJNV01000126.1"/>
</dbReference>
<dbReference type="Gene3D" id="4.10.430.10">
    <property type="entry name" value="Histone-like protein H-NS, C-terminal domain"/>
    <property type="match status" value="1"/>
</dbReference>
<feature type="region of interest" description="Disordered" evidence="1">
    <location>
        <begin position="57"/>
        <end position="97"/>
    </location>
</feature>
<dbReference type="Proteomes" id="UP000318422">
    <property type="component" value="Unassembled WGS sequence"/>
</dbReference>
<proteinExistence type="predicted"/>
<evidence type="ECO:0000313" key="4">
    <source>
        <dbReference type="Proteomes" id="UP000318422"/>
    </source>
</evidence>
<dbReference type="GO" id="GO:0003677">
    <property type="term" value="F:DNA binding"/>
    <property type="evidence" value="ECO:0007669"/>
    <property type="project" value="InterPro"/>
</dbReference>
<evidence type="ECO:0000256" key="1">
    <source>
        <dbReference type="SAM" id="MobiDB-lite"/>
    </source>
</evidence>
<dbReference type="AlphaFoldDB" id="A0A4Y4CZN3"/>
<accession>A0A4Y4CZN3</accession>
<dbReference type="EMBL" id="BJNV01000126">
    <property type="protein sequence ID" value="GEC97776.1"/>
    <property type="molecule type" value="Genomic_DNA"/>
</dbReference>